<accession>A0AAD4JAM0</accession>
<dbReference type="PANTHER" id="PTHR34277">
    <property type="entry name" value="CLAVATA3/ESR (CLE)-RELATED PROTEIN 26"/>
    <property type="match status" value="1"/>
</dbReference>
<gene>
    <name evidence="3" type="ORF">C2S53_000233</name>
</gene>
<dbReference type="InterPro" id="IPR039316">
    <property type="entry name" value="CLE25/26"/>
</dbReference>
<feature type="region of interest" description="Disordered" evidence="1">
    <location>
        <begin position="73"/>
        <end position="93"/>
    </location>
</feature>
<feature type="signal peptide" evidence="2">
    <location>
        <begin position="1"/>
        <end position="24"/>
    </location>
</feature>
<evidence type="ECO:0000313" key="3">
    <source>
        <dbReference type="EMBL" id="KAH6830264.1"/>
    </source>
</evidence>
<dbReference type="AlphaFoldDB" id="A0AAD4JAM0"/>
<feature type="chain" id="PRO_5042034821" description="CLAVATA3/ESR (CLE)-related protein 25" evidence="2">
    <location>
        <begin position="25"/>
        <end position="93"/>
    </location>
</feature>
<reference evidence="3 4" key="1">
    <citation type="journal article" date="2021" name="Nat. Commun.">
        <title>Incipient diploidization of the medicinal plant Perilla within 10,000 years.</title>
        <authorList>
            <person name="Zhang Y."/>
            <person name="Shen Q."/>
            <person name="Leng L."/>
            <person name="Zhang D."/>
            <person name="Chen S."/>
            <person name="Shi Y."/>
            <person name="Ning Z."/>
            <person name="Chen S."/>
        </authorList>
    </citation>
    <scope>NUCLEOTIDE SEQUENCE [LARGE SCALE GENOMIC DNA]</scope>
    <source>
        <strain evidence="4">cv. PC099</strain>
    </source>
</reference>
<evidence type="ECO:0000313" key="4">
    <source>
        <dbReference type="Proteomes" id="UP001190926"/>
    </source>
</evidence>
<evidence type="ECO:0000256" key="2">
    <source>
        <dbReference type="SAM" id="SignalP"/>
    </source>
</evidence>
<dbReference type="PANTHER" id="PTHR34277:SF18">
    <property type="entry name" value="CLAVATA3_ESR (CLE)-RELATED PROTEIN 25"/>
    <property type="match status" value="1"/>
</dbReference>
<name>A0AAD4JAM0_PERFH</name>
<dbReference type="EMBL" id="SDAM02000099">
    <property type="protein sequence ID" value="KAH6830264.1"/>
    <property type="molecule type" value="Genomic_DNA"/>
</dbReference>
<protein>
    <recommendedName>
        <fullName evidence="5">CLAVATA3/ESR (CLE)-related protein 25</fullName>
    </recommendedName>
</protein>
<evidence type="ECO:0000256" key="1">
    <source>
        <dbReference type="SAM" id="MobiDB-lite"/>
    </source>
</evidence>
<proteinExistence type="predicted"/>
<keyword evidence="4" id="KW-1185">Reference proteome</keyword>
<sequence>MIMGCARKVALSVSFLWLLLVVVSWDSNFRTRDNIIAVPSTESVRFLKTMQTQTKKSGVHHDLNLNFVSKRRVPNGPDPIHNRRVKTTRLPPT</sequence>
<dbReference type="Proteomes" id="UP001190926">
    <property type="component" value="Unassembled WGS sequence"/>
</dbReference>
<organism evidence="3 4">
    <name type="scientific">Perilla frutescens var. hirtella</name>
    <name type="common">Perilla citriodora</name>
    <name type="synonym">Perilla setoyensis</name>
    <dbReference type="NCBI Taxonomy" id="608512"/>
    <lineage>
        <taxon>Eukaryota</taxon>
        <taxon>Viridiplantae</taxon>
        <taxon>Streptophyta</taxon>
        <taxon>Embryophyta</taxon>
        <taxon>Tracheophyta</taxon>
        <taxon>Spermatophyta</taxon>
        <taxon>Magnoliopsida</taxon>
        <taxon>eudicotyledons</taxon>
        <taxon>Gunneridae</taxon>
        <taxon>Pentapetalae</taxon>
        <taxon>asterids</taxon>
        <taxon>lamiids</taxon>
        <taxon>Lamiales</taxon>
        <taxon>Lamiaceae</taxon>
        <taxon>Nepetoideae</taxon>
        <taxon>Elsholtzieae</taxon>
        <taxon>Perilla</taxon>
    </lineage>
</organism>
<comment type="caution">
    <text evidence="3">The sequence shown here is derived from an EMBL/GenBank/DDBJ whole genome shotgun (WGS) entry which is preliminary data.</text>
</comment>
<evidence type="ECO:0008006" key="5">
    <source>
        <dbReference type="Google" id="ProtNLM"/>
    </source>
</evidence>
<keyword evidence="2" id="KW-0732">Signal</keyword>